<evidence type="ECO:0000313" key="4">
    <source>
        <dbReference type="Proteomes" id="UP000228535"/>
    </source>
</evidence>
<dbReference type="GO" id="GO:0005737">
    <property type="term" value="C:cytoplasm"/>
    <property type="evidence" value="ECO:0007669"/>
    <property type="project" value="TreeGrafter"/>
</dbReference>
<reference evidence="3 4" key="1">
    <citation type="submission" date="2017-11" db="EMBL/GenBank/DDBJ databases">
        <title>Genomic Encyclopedia of Archaeal and Bacterial Type Strains, Phase II (KMG-II): From Individual Species to Whole Genera.</title>
        <authorList>
            <person name="Goeker M."/>
        </authorList>
    </citation>
    <scope>NUCLEOTIDE SEQUENCE [LARGE SCALE GENOMIC DNA]</scope>
    <source>
        <strain evidence="3 4">DSM 11115</strain>
    </source>
</reference>
<dbReference type="CDD" id="cd07423">
    <property type="entry name" value="MPP_Prp_like"/>
    <property type="match status" value="1"/>
</dbReference>
<dbReference type="GO" id="GO:0016301">
    <property type="term" value="F:kinase activity"/>
    <property type="evidence" value="ECO:0007669"/>
    <property type="project" value="UniProtKB-KW"/>
</dbReference>
<dbReference type="EMBL" id="PGFA01000001">
    <property type="protein sequence ID" value="PJJ59504.1"/>
    <property type="molecule type" value="Genomic_DNA"/>
</dbReference>
<dbReference type="Pfam" id="PF13671">
    <property type="entry name" value="AAA_33"/>
    <property type="match status" value="1"/>
</dbReference>
<dbReference type="AlphaFoldDB" id="A0A2M9BNI5"/>
<organism evidence="3 4">
    <name type="scientific">Hymenobacter chitinivorans DSM 11115</name>
    <dbReference type="NCBI Taxonomy" id="1121954"/>
    <lineage>
        <taxon>Bacteria</taxon>
        <taxon>Pseudomonadati</taxon>
        <taxon>Bacteroidota</taxon>
        <taxon>Cytophagia</taxon>
        <taxon>Cytophagales</taxon>
        <taxon>Hymenobacteraceae</taxon>
        <taxon>Hymenobacter</taxon>
    </lineage>
</organism>
<dbReference type="InterPro" id="IPR050126">
    <property type="entry name" value="Ap4A_hydrolase"/>
</dbReference>
<dbReference type="InterPro" id="IPR004843">
    <property type="entry name" value="Calcineurin-like_PHP"/>
</dbReference>
<dbReference type="PANTHER" id="PTHR42850:SF7">
    <property type="entry name" value="BIS(5'-NUCLEOSYL)-TETRAPHOSPHATASE PRPE [ASYMMETRICAL]"/>
    <property type="match status" value="1"/>
</dbReference>
<dbReference type="Gene3D" id="3.60.21.10">
    <property type="match status" value="1"/>
</dbReference>
<dbReference type="InterPro" id="IPR032380">
    <property type="entry name" value="PNKP_ligase_dom"/>
</dbReference>
<feature type="domain" description="Polynucleotide kinase-phosphatase ligase" evidence="2">
    <location>
        <begin position="502"/>
        <end position="878"/>
    </location>
</feature>
<dbReference type="Gene3D" id="3.30.470.30">
    <property type="entry name" value="DNA ligase/mRNA capping enzyme"/>
    <property type="match status" value="2"/>
</dbReference>
<dbReference type="Pfam" id="PF16542">
    <property type="entry name" value="PNKP_ligase"/>
    <property type="match status" value="1"/>
</dbReference>
<dbReference type="RefSeq" id="WP_100335220.1">
    <property type="nucleotide sequence ID" value="NZ_PGFA01000001.1"/>
</dbReference>
<evidence type="ECO:0000313" key="3">
    <source>
        <dbReference type="EMBL" id="PJJ59504.1"/>
    </source>
</evidence>
<keyword evidence="3" id="KW-0418">Kinase</keyword>
<dbReference type="InterPro" id="IPR027417">
    <property type="entry name" value="P-loop_NTPase"/>
</dbReference>
<dbReference type="InterPro" id="IPR029052">
    <property type="entry name" value="Metallo-depent_PP-like"/>
</dbReference>
<dbReference type="SUPFAM" id="SSF52540">
    <property type="entry name" value="P-loop containing nucleoside triphosphate hydrolases"/>
    <property type="match status" value="1"/>
</dbReference>
<name>A0A2M9BNI5_9BACT</name>
<comment type="caution">
    <text evidence="3">The sequence shown here is derived from an EMBL/GenBank/DDBJ whole genome shotgun (WGS) entry which is preliminary data.</text>
</comment>
<feature type="domain" description="Calcineurin-like phosphoesterase" evidence="1">
    <location>
        <begin position="186"/>
        <end position="386"/>
    </location>
</feature>
<sequence>MPYTNLKLPELSLVLLIGTSGAGKSTFARRLFRSSEIVSSDQCRELVADDENDQAATPDAFALLHYLVGLRLKRGLLTVVDATNVQPEARKTLVQMARDYHVLPTAIILDVPDRVAEDRNRARAERQHMGRHVVPQQRQQLRRSLKTLKQEGFRHIFHLRGPEEVDAVQTIVRDPLYSNRKQDTGPFDIIGDVHGCYDELLLLLEKLGYAVETEPALDARDLGLRVTAPEGRRALFLGDLVDRGPASPQVLRLVMSMVQGGQALCVPGNHDIKLLRYLNGKQVNDKHGFAETVAQLSLESDTFKSQVRQFLDGLVSHYVLDGGKLVVAHAGMREEMQGRGSGAVRAFALFGETTGEIDEFGLPVRYNWASEYRGRATVVYGHTPVPDPEWLNNTIDVDTGCVFGGRLTALRYPERELVAVPAAQVYCEPVRPLVVSSQLSVVSDNGNQQNDLTTNNQQRTTNGLTAQQQHDDLLDITDVLGKQIIKTRLLPSVTIREENATAALEVMSRFALNPKWLLYLPPTMSPSETSALPDLLEHPAEAFDYFRRQGLSRVVCEEKHMGSRVVVVLAQSEDAARRRFGVVGEGPGKVYTRTGRNFFNDPALEAAFLTKLQQALTTAGFWERFQTDWLCLDAELLPWSAKAQELIKNQYAAVAAAATAALPEAAAVLTQAATRGLDGVEALLARTTARQTAAQHYAEAYRRYCWPVESLADLRLAPFHLLATEGKTYFDKDHAWHMETLRALSQADESLLRATPYRVVHLADIADVEAATQWWTDLTAAGGEGMVVKPYDFIPEGKTLVQPALKCRGREYLRIIYGPDYLLPGNLERLRERGVKAKRNLALREFTLGVEGLERFVAGQPLRAVHQCVFGVLALESEAVDPRL</sequence>
<accession>A0A2M9BNI5</accession>
<protein>
    <submittedName>
        <fullName evidence="3">Polynucleotide kinase-phosphatase</fullName>
    </submittedName>
</protein>
<dbReference type="OrthoDB" id="9808081at2"/>
<evidence type="ECO:0000259" key="1">
    <source>
        <dbReference type="Pfam" id="PF00149"/>
    </source>
</evidence>
<dbReference type="PANTHER" id="PTHR42850">
    <property type="entry name" value="METALLOPHOSPHOESTERASE"/>
    <property type="match status" value="1"/>
</dbReference>
<dbReference type="GO" id="GO:0016791">
    <property type="term" value="F:phosphatase activity"/>
    <property type="evidence" value="ECO:0007669"/>
    <property type="project" value="TreeGrafter"/>
</dbReference>
<dbReference type="SUPFAM" id="SSF56300">
    <property type="entry name" value="Metallo-dependent phosphatases"/>
    <property type="match status" value="1"/>
</dbReference>
<gene>
    <name evidence="3" type="ORF">CLV45_0923</name>
</gene>
<dbReference type="InterPro" id="IPR041780">
    <property type="entry name" value="MPP_PrpE-like"/>
</dbReference>
<dbReference type="InterPro" id="IPR006186">
    <property type="entry name" value="Ser/Thr-sp_prot-phosphatase"/>
</dbReference>
<proteinExistence type="predicted"/>
<dbReference type="PRINTS" id="PR00114">
    <property type="entry name" value="STPHPHTASE"/>
</dbReference>
<evidence type="ECO:0000259" key="2">
    <source>
        <dbReference type="Pfam" id="PF16542"/>
    </source>
</evidence>
<dbReference type="SUPFAM" id="SSF56091">
    <property type="entry name" value="DNA ligase/mRNA capping enzyme, catalytic domain"/>
    <property type="match status" value="1"/>
</dbReference>
<keyword evidence="4" id="KW-1185">Reference proteome</keyword>
<dbReference type="InterPro" id="IPR024028">
    <property type="entry name" value="PNKP_bac"/>
</dbReference>
<dbReference type="Pfam" id="PF00149">
    <property type="entry name" value="Metallophos"/>
    <property type="match status" value="1"/>
</dbReference>
<dbReference type="NCBIfam" id="TIGR04075">
    <property type="entry name" value="bacter_Pnkp"/>
    <property type="match status" value="1"/>
</dbReference>
<dbReference type="Gene3D" id="3.40.50.300">
    <property type="entry name" value="P-loop containing nucleotide triphosphate hydrolases"/>
    <property type="match status" value="1"/>
</dbReference>
<keyword evidence="3" id="KW-0808">Transferase</keyword>
<dbReference type="Proteomes" id="UP000228535">
    <property type="component" value="Unassembled WGS sequence"/>
</dbReference>